<dbReference type="PaxDb" id="2903-EOD23965"/>
<sequence>MLRHFVGQSHPSAGGEASKEHVDDDAKEDHVDEAELLLALLQRCGPALTRRQASDFVRRSKERAEDREHGIVVVGNGRSILGGGAGAAVDAFRHVLRFNDYEVDGFARDVGSRTSLCVELLRKYPHRWAAEEDGGEGLPVLVAIPYLFLGEQHYQRRRAEVTEELAAEMPAALAAVSFLPEESARSHVTLLGFDHFREIGGRIHYFDDAHTANHDAACEERICLALAQQGFVRFLL</sequence>
<comment type="similarity">
    <text evidence="2">Belongs to the glycosyltransferase 29 family.</text>
</comment>
<keyword evidence="9" id="KW-0472">Membrane</keyword>
<evidence type="ECO:0000256" key="9">
    <source>
        <dbReference type="ARBA" id="ARBA00023136"/>
    </source>
</evidence>
<reference evidence="13" key="1">
    <citation type="journal article" date="2013" name="Nature">
        <title>Pan genome of the phytoplankton Emiliania underpins its global distribution.</title>
        <authorList>
            <person name="Read B.A."/>
            <person name="Kegel J."/>
            <person name="Klute M.J."/>
            <person name="Kuo A."/>
            <person name="Lefebvre S.C."/>
            <person name="Maumus F."/>
            <person name="Mayer C."/>
            <person name="Miller J."/>
            <person name="Monier A."/>
            <person name="Salamov A."/>
            <person name="Young J."/>
            <person name="Aguilar M."/>
            <person name="Claverie J.M."/>
            <person name="Frickenhaus S."/>
            <person name="Gonzalez K."/>
            <person name="Herman E.K."/>
            <person name="Lin Y.C."/>
            <person name="Napier J."/>
            <person name="Ogata H."/>
            <person name="Sarno A.F."/>
            <person name="Shmutz J."/>
            <person name="Schroeder D."/>
            <person name="de Vargas C."/>
            <person name="Verret F."/>
            <person name="von Dassow P."/>
            <person name="Valentin K."/>
            <person name="Van de Peer Y."/>
            <person name="Wheeler G."/>
            <person name="Dacks J.B."/>
            <person name="Delwiche C.F."/>
            <person name="Dyhrman S.T."/>
            <person name="Glockner G."/>
            <person name="John U."/>
            <person name="Richards T."/>
            <person name="Worden A.Z."/>
            <person name="Zhang X."/>
            <person name="Grigoriev I.V."/>
            <person name="Allen A.E."/>
            <person name="Bidle K."/>
            <person name="Borodovsky M."/>
            <person name="Bowler C."/>
            <person name="Brownlee C."/>
            <person name="Cock J.M."/>
            <person name="Elias M."/>
            <person name="Gladyshev V.N."/>
            <person name="Groth M."/>
            <person name="Guda C."/>
            <person name="Hadaegh A."/>
            <person name="Iglesias-Rodriguez M.D."/>
            <person name="Jenkins J."/>
            <person name="Jones B.M."/>
            <person name="Lawson T."/>
            <person name="Leese F."/>
            <person name="Lindquist E."/>
            <person name="Lobanov A."/>
            <person name="Lomsadze A."/>
            <person name="Malik S.B."/>
            <person name="Marsh M.E."/>
            <person name="Mackinder L."/>
            <person name="Mock T."/>
            <person name="Mueller-Roeber B."/>
            <person name="Pagarete A."/>
            <person name="Parker M."/>
            <person name="Probert I."/>
            <person name="Quesneville H."/>
            <person name="Raines C."/>
            <person name="Rensing S.A."/>
            <person name="Riano-Pachon D.M."/>
            <person name="Richier S."/>
            <person name="Rokitta S."/>
            <person name="Shiraiwa Y."/>
            <person name="Soanes D.M."/>
            <person name="van der Giezen M."/>
            <person name="Wahlund T.M."/>
            <person name="Williams B."/>
            <person name="Wilson W."/>
            <person name="Wolfe G."/>
            <person name="Wurch L.L."/>
        </authorList>
    </citation>
    <scope>NUCLEOTIDE SEQUENCE</scope>
</reference>
<evidence type="ECO:0000256" key="2">
    <source>
        <dbReference type="ARBA" id="ARBA00006003"/>
    </source>
</evidence>
<keyword evidence="13" id="KW-1185">Reference proteome</keyword>
<keyword evidence="7" id="KW-1133">Transmembrane helix</keyword>
<dbReference type="Gene3D" id="3.90.1480.20">
    <property type="entry name" value="Glycosyl transferase family 29"/>
    <property type="match status" value="1"/>
</dbReference>
<proteinExistence type="inferred from homology"/>
<organism evidence="12 13">
    <name type="scientific">Emiliania huxleyi (strain CCMP1516)</name>
    <dbReference type="NCBI Taxonomy" id="280463"/>
    <lineage>
        <taxon>Eukaryota</taxon>
        <taxon>Haptista</taxon>
        <taxon>Haptophyta</taxon>
        <taxon>Prymnesiophyceae</taxon>
        <taxon>Isochrysidales</taxon>
        <taxon>Noelaerhabdaceae</taxon>
        <taxon>Emiliania</taxon>
    </lineage>
</organism>
<keyword evidence="10" id="KW-0325">Glycoprotein</keyword>
<evidence type="ECO:0000256" key="10">
    <source>
        <dbReference type="ARBA" id="ARBA00023180"/>
    </source>
</evidence>
<feature type="compositionally biased region" description="Basic and acidic residues" evidence="11">
    <location>
        <begin position="17"/>
        <end position="26"/>
    </location>
</feature>
<evidence type="ECO:0000256" key="4">
    <source>
        <dbReference type="ARBA" id="ARBA00022679"/>
    </source>
</evidence>
<dbReference type="RefSeq" id="XP_005776394.1">
    <property type="nucleotide sequence ID" value="XM_005776337.1"/>
</dbReference>
<evidence type="ECO:0000256" key="7">
    <source>
        <dbReference type="ARBA" id="ARBA00022989"/>
    </source>
</evidence>
<dbReference type="GO" id="GO:0000139">
    <property type="term" value="C:Golgi membrane"/>
    <property type="evidence" value="ECO:0007669"/>
    <property type="project" value="UniProtKB-SubCell"/>
</dbReference>
<evidence type="ECO:0000256" key="6">
    <source>
        <dbReference type="ARBA" id="ARBA00022968"/>
    </source>
</evidence>
<evidence type="ECO:0000256" key="5">
    <source>
        <dbReference type="ARBA" id="ARBA00022692"/>
    </source>
</evidence>
<keyword evidence="3" id="KW-0328">Glycosyltransferase</keyword>
<dbReference type="GO" id="GO:0008373">
    <property type="term" value="F:sialyltransferase activity"/>
    <property type="evidence" value="ECO:0007669"/>
    <property type="project" value="InterPro"/>
</dbReference>
<evidence type="ECO:0000256" key="11">
    <source>
        <dbReference type="SAM" id="MobiDB-lite"/>
    </source>
</evidence>
<dbReference type="EnsemblProtists" id="EOD23965">
    <property type="protein sequence ID" value="EOD23965"/>
    <property type="gene ID" value="EMIHUDRAFT_206969"/>
</dbReference>
<dbReference type="Proteomes" id="UP000013827">
    <property type="component" value="Unassembled WGS sequence"/>
</dbReference>
<reference evidence="12" key="2">
    <citation type="submission" date="2024-10" db="UniProtKB">
        <authorList>
            <consortium name="EnsemblProtists"/>
        </authorList>
    </citation>
    <scope>IDENTIFICATION</scope>
</reference>
<keyword evidence="5" id="KW-0812">Transmembrane</keyword>
<dbReference type="AlphaFoldDB" id="A0A0D3JKD0"/>
<feature type="region of interest" description="Disordered" evidence="11">
    <location>
        <begin position="1"/>
        <end position="26"/>
    </location>
</feature>
<dbReference type="InterPro" id="IPR001675">
    <property type="entry name" value="Glyco_trans_29"/>
</dbReference>
<evidence type="ECO:0000313" key="13">
    <source>
        <dbReference type="Proteomes" id="UP000013827"/>
    </source>
</evidence>
<evidence type="ECO:0000256" key="1">
    <source>
        <dbReference type="ARBA" id="ARBA00004323"/>
    </source>
</evidence>
<name>A0A0D3JKD0_EMIH1</name>
<accession>A0A0D3JKD0</accession>
<keyword evidence="6" id="KW-0735">Signal-anchor</keyword>
<keyword evidence="8" id="KW-0333">Golgi apparatus</keyword>
<protein>
    <submittedName>
        <fullName evidence="12">Uncharacterized protein</fullName>
    </submittedName>
</protein>
<dbReference type="Pfam" id="PF00777">
    <property type="entry name" value="Glyco_transf_29"/>
    <property type="match status" value="1"/>
</dbReference>
<evidence type="ECO:0000256" key="3">
    <source>
        <dbReference type="ARBA" id="ARBA00022676"/>
    </source>
</evidence>
<comment type="subcellular location">
    <subcellularLocation>
        <location evidence="1">Golgi apparatus membrane</location>
        <topology evidence="1">Single-pass type II membrane protein</topology>
    </subcellularLocation>
</comment>
<evidence type="ECO:0000313" key="12">
    <source>
        <dbReference type="EnsemblProtists" id="EOD23965"/>
    </source>
</evidence>
<dbReference type="GeneID" id="17269511"/>
<evidence type="ECO:0000256" key="8">
    <source>
        <dbReference type="ARBA" id="ARBA00023034"/>
    </source>
</evidence>
<keyword evidence="4" id="KW-0808">Transferase</keyword>
<dbReference type="KEGG" id="ehx:EMIHUDRAFT_206969"/>
<dbReference type="HOGENOM" id="CLU_1177251_0_0_1"/>
<dbReference type="InterPro" id="IPR038578">
    <property type="entry name" value="GT29-like_sf"/>
</dbReference>